<evidence type="ECO:0000313" key="4">
    <source>
        <dbReference type="EMBL" id="MBD2702889.1"/>
    </source>
</evidence>
<feature type="domain" description="VWFA" evidence="3">
    <location>
        <begin position="738"/>
        <end position="910"/>
    </location>
</feature>
<comment type="caution">
    <text evidence="4">The sequence shown here is derived from an EMBL/GenBank/DDBJ whole genome shotgun (WGS) entry which is preliminary data.</text>
</comment>
<keyword evidence="2" id="KW-0732">Signal</keyword>
<dbReference type="PANTHER" id="PTHR10166:SF37">
    <property type="entry name" value="STOLID, ISOFORM H"/>
    <property type="match status" value="1"/>
</dbReference>
<dbReference type="PROSITE" id="PS50234">
    <property type="entry name" value="VWFA"/>
    <property type="match status" value="1"/>
</dbReference>
<dbReference type="EMBL" id="JACWZY010000017">
    <property type="protein sequence ID" value="MBD2702889.1"/>
    <property type="molecule type" value="Genomic_DNA"/>
</dbReference>
<feature type="region of interest" description="Disordered" evidence="1">
    <location>
        <begin position="664"/>
        <end position="697"/>
    </location>
</feature>
<dbReference type="Pfam" id="PF12889">
    <property type="entry name" value="DUF3829"/>
    <property type="match status" value="1"/>
</dbReference>
<dbReference type="InterPro" id="IPR051173">
    <property type="entry name" value="Ca_channel_alpha-2/delta"/>
</dbReference>
<name>A0A926XXT3_9BACT</name>
<dbReference type="SMART" id="SM00327">
    <property type="entry name" value="VWA"/>
    <property type="match status" value="1"/>
</dbReference>
<dbReference type="AlphaFoldDB" id="A0A926XXT3"/>
<accession>A0A926XXT3</accession>
<organism evidence="4 5">
    <name type="scientific">Spirosoma profusum</name>
    <dbReference type="NCBI Taxonomy" id="2771354"/>
    <lineage>
        <taxon>Bacteria</taxon>
        <taxon>Pseudomonadati</taxon>
        <taxon>Bacteroidota</taxon>
        <taxon>Cytophagia</taxon>
        <taxon>Cytophagales</taxon>
        <taxon>Cytophagaceae</taxon>
        <taxon>Spirosoma</taxon>
    </lineage>
</organism>
<dbReference type="RefSeq" id="WP_190888728.1">
    <property type="nucleotide sequence ID" value="NZ_JACWZY010000017.1"/>
</dbReference>
<feature type="signal peptide" evidence="2">
    <location>
        <begin position="1"/>
        <end position="16"/>
    </location>
</feature>
<dbReference type="SUPFAM" id="SSF53300">
    <property type="entry name" value="vWA-like"/>
    <property type="match status" value="1"/>
</dbReference>
<feature type="non-terminal residue" evidence="4">
    <location>
        <position position="926"/>
    </location>
</feature>
<proteinExistence type="predicted"/>
<evidence type="ECO:0000256" key="2">
    <source>
        <dbReference type="SAM" id="SignalP"/>
    </source>
</evidence>
<dbReference type="InterPro" id="IPR002035">
    <property type="entry name" value="VWF_A"/>
</dbReference>
<evidence type="ECO:0000259" key="3">
    <source>
        <dbReference type="PROSITE" id="PS50234"/>
    </source>
</evidence>
<feature type="compositionally biased region" description="Polar residues" evidence="1">
    <location>
        <begin position="687"/>
        <end position="697"/>
    </location>
</feature>
<dbReference type="PANTHER" id="PTHR10166">
    <property type="entry name" value="VOLTAGE-DEPENDENT CALCIUM CHANNEL SUBUNIT ALPHA-2/DELTA-RELATED"/>
    <property type="match status" value="1"/>
</dbReference>
<dbReference type="Gene3D" id="3.40.50.410">
    <property type="entry name" value="von Willebrand factor, type A domain"/>
    <property type="match status" value="1"/>
</dbReference>
<dbReference type="InterPro" id="IPR024291">
    <property type="entry name" value="DUF3829"/>
</dbReference>
<protein>
    <submittedName>
        <fullName evidence="4">VWA domain-containing protein</fullName>
    </submittedName>
</protein>
<dbReference type="Pfam" id="PF00092">
    <property type="entry name" value="VWA"/>
    <property type="match status" value="1"/>
</dbReference>
<feature type="chain" id="PRO_5036804810" evidence="2">
    <location>
        <begin position="17"/>
        <end position="926"/>
    </location>
</feature>
<dbReference type="Proteomes" id="UP000598820">
    <property type="component" value="Unassembled WGS sequence"/>
</dbReference>
<evidence type="ECO:0000256" key="1">
    <source>
        <dbReference type="SAM" id="MobiDB-lite"/>
    </source>
</evidence>
<dbReference type="InterPro" id="IPR036465">
    <property type="entry name" value="vWFA_dom_sf"/>
</dbReference>
<keyword evidence="5" id="KW-1185">Reference proteome</keyword>
<gene>
    <name evidence="4" type="ORF">IC229_19740</name>
</gene>
<sequence>MQTFLFLFLIFAAFHAAGQSLGDTPQQALNHYVSFLNQSADEVDDRFRRVQAYYSTIDHSGNGRNLPQISPSRTLEEYYYKKAIASQSLTEAEKKRLDDSAKGLWKLLNKIDQTVKSLEIYDRLQDYKQDNFKKANVLIADLKGQIDQFSRDKTEFYKQIQRVYHRYQPYRANDPYLYSEKEMNDVLESQLELLDTLRYYLNDSKNPNWPVELIQKSILADEKLLADFGQAQKHIEYPASDMIGSFRAGLQSIQTLKKHAVDDFNFAARQSARHNNEFYKSFINYYNNDLLSWYQQFVKYSTSTRRLLDFPKFSPVFAVDVSESIATTRQRAQPFRDVPRVAFTIKPATSPANPALFQTLNAYVDFINESLRQMNTLQLEVRNYQYSVDSYRTRSGRRAPLTYAHEGFKVPVSEHQTLTIRNPQILPTYRASVSSQADVLLAMLKEMDALSVELIDYTNEKRYEQDNFQRSDEIMDRYVYLFDTFDQKKEQLYSDVRRIFESYPAAKPSDSWNVSGKALLRAVDMNKEILFGVRAYLKKETNQLPQPDSLQLEARSLIINEFKNLKGLQRLGRNNGLCPYSPYEDIAENSLKWSDMLARIARTKENSYESCYYFFNNELAYEYNKFADLAKVNLLKTINEPNIFAFRRSKTVTLPPEQAILSKADTKPVAVQTSPSVEPNKVPDKAPTSSPVSSTANGKSLVQHDTVYINRATVDTVYIDRSGPVSVPTSLNGFAANNMILLLDVSGSMDSPVKLPLLKKSVKSLLRLLRPEDQLAIVVYSGKAKVVLKPTSGSNTDEIIRVIDQLQSDGDTDGNEGIKLAYKVANKNYLRAGNNRIILATDGEFPISDDTFSLVAENSNQDVYITVFTYGKNEIKSNTLKKLAQTGKGTYTHVTPENADLKLITYHSSLIIHLRAENLIKRIAHR</sequence>
<reference evidence="4" key="1">
    <citation type="submission" date="2020-09" db="EMBL/GenBank/DDBJ databases">
        <authorList>
            <person name="Kim M.K."/>
        </authorList>
    </citation>
    <scope>NUCLEOTIDE SEQUENCE</scope>
    <source>
        <strain evidence="4">BT702</strain>
    </source>
</reference>
<evidence type="ECO:0000313" key="5">
    <source>
        <dbReference type="Proteomes" id="UP000598820"/>
    </source>
</evidence>